<proteinExistence type="predicted"/>
<organism evidence="2 3">
    <name type="scientific">Lentinula aciculospora</name>
    <dbReference type="NCBI Taxonomy" id="153920"/>
    <lineage>
        <taxon>Eukaryota</taxon>
        <taxon>Fungi</taxon>
        <taxon>Dikarya</taxon>
        <taxon>Basidiomycota</taxon>
        <taxon>Agaricomycotina</taxon>
        <taxon>Agaricomycetes</taxon>
        <taxon>Agaricomycetidae</taxon>
        <taxon>Agaricales</taxon>
        <taxon>Marasmiineae</taxon>
        <taxon>Omphalotaceae</taxon>
        <taxon>Lentinula</taxon>
    </lineage>
</organism>
<evidence type="ECO:0000256" key="1">
    <source>
        <dbReference type="SAM" id="MobiDB-lite"/>
    </source>
</evidence>
<feature type="compositionally biased region" description="Polar residues" evidence="1">
    <location>
        <begin position="13"/>
        <end position="26"/>
    </location>
</feature>
<feature type="compositionally biased region" description="Pro residues" evidence="1">
    <location>
        <begin position="379"/>
        <end position="389"/>
    </location>
</feature>
<accession>A0A9W9AWF1</accession>
<feature type="compositionally biased region" description="Polar residues" evidence="1">
    <location>
        <begin position="572"/>
        <end position="583"/>
    </location>
</feature>
<gene>
    <name evidence="2" type="ORF">J3R30DRAFT_137272</name>
</gene>
<dbReference type="AlphaFoldDB" id="A0A9W9AWF1"/>
<feature type="compositionally biased region" description="Acidic residues" evidence="1">
    <location>
        <begin position="641"/>
        <end position="658"/>
    </location>
</feature>
<reference evidence="2" key="1">
    <citation type="submission" date="2022-08" db="EMBL/GenBank/DDBJ databases">
        <title>A Global Phylogenomic Analysis of the Shiitake Genus Lentinula.</title>
        <authorList>
            <consortium name="DOE Joint Genome Institute"/>
            <person name="Sierra-Patev S."/>
            <person name="Min B."/>
            <person name="Naranjo-Ortiz M."/>
            <person name="Looney B."/>
            <person name="Konkel Z."/>
            <person name="Slot J.C."/>
            <person name="Sakamoto Y."/>
            <person name="Steenwyk J.L."/>
            <person name="Rokas A."/>
            <person name="Carro J."/>
            <person name="Camarero S."/>
            <person name="Ferreira P."/>
            <person name="Molpeceres G."/>
            <person name="Ruiz-Duenas F.J."/>
            <person name="Serrano A."/>
            <person name="Henrissat B."/>
            <person name="Drula E."/>
            <person name="Hughes K.W."/>
            <person name="Mata J.L."/>
            <person name="Ishikawa N.K."/>
            <person name="Vargas-Isla R."/>
            <person name="Ushijima S."/>
            <person name="Smith C.A."/>
            <person name="Ahrendt S."/>
            <person name="Andreopoulos W."/>
            <person name="He G."/>
            <person name="Labutti K."/>
            <person name="Lipzen A."/>
            <person name="Ng V."/>
            <person name="Riley R."/>
            <person name="Sandor L."/>
            <person name="Barry K."/>
            <person name="Martinez A.T."/>
            <person name="Xiao Y."/>
            <person name="Gibbons J.G."/>
            <person name="Terashima K."/>
            <person name="Grigoriev I.V."/>
            <person name="Hibbett D.S."/>
        </authorList>
    </citation>
    <scope>NUCLEOTIDE SEQUENCE</scope>
    <source>
        <strain evidence="2">JLM2183</strain>
    </source>
</reference>
<evidence type="ECO:0000313" key="2">
    <source>
        <dbReference type="EMBL" id="KAJ4490801.1"/>
    </source>
</evidence>
<feature type="region of interest" description="Disordered" evidence="1">
    <location>
        <begin position="375"/>
        <end position="455"/>
    </location>
</feature>
<feature type="region of interest" description="Disordered" evidence="1">
    <location>
        <begin position="638"/>
        <end position="711"/>
    </location>
</feature>
<feature type="compositionally biased region" description="Polar residues" evidence="1">
    <location>
        <begin position="34"/>
        <end position="44"/>
    </location>
</feature>
<dbReference type="OrthoDB" id="3070186at2759"/>
<name>A0A9W9AWF1_9AGAR</name>
<keyword evidence="3" id="KW-1185">Reference proteome</keyword>
<protein>
    <submittedName>
        <fullName evidence="2">Uncharacterized protein</fullName>
    </submittedName>
</protein>
<feature type="region of interest" description="Disordered" evidence="1">
    <location>
        <begin position="572"/>
        <end position="602"/>
    </location>
</feature>
<feature type="region of interest" description="Disordered" evidence="1">
    <location>
        <begin position="471"/>
        <end position="516"/>
    </location>
</feature>
<feature type="compositionally biased region" description="Basic and acidic residues" evidence="1">
    <location>
        <begin position="484"/>
        <end position="497"/>
    </location>
</feature>
<feature type="region of interest" description="Disordered" evidence="1">
    <location>
        <begin position="13"/>
        <end position="49"/>
    </location>
</feature>
<dbReference type="Gene3D" id="1.10.472.10">
    <property type="entry name" value="Cyclin-like"/>
    <property type="match status" value="1"/>
</dbReference>
<dbReference type="EMBL" id="JAOTPV010000001">
    <property type="protein sequence ID" value="KAJ4490801.1"/>
    <property type="molecule type" value="Genomic_DNA"/>
</dbReference>
<evidence type="ECO:0000313" key="3">
    <source>
        <dbReference type="Proteomes" id="UP001150266"/>
    </source>
</evidence>
<feature type="compositionally biased region" description="Low complexity" evidence="1">
    <location>
        <begin position="423"/>
        <end position="440"/>
    </location>
</feature>
<sequence length="797" mass="88268">MLPARISRRASMSLSHLLNPVAQSNNRPEKQDEQNNTSEVTQPNAPRRQAFRMPRIVARLQNKQLHVGQSVDFTAFEIPTVPVQVRSERPHLPEDHSRYPLLAAYISSKLVSHVQLQCASPTSETRCMIIRKTHKRIYHALCDLECSTQVVLAALLYLLQIFPEGIPYSGTRSRHCVDMLTRLFLLGFQLSIVWFHDNYADLNTWTSITGLSSVDVVLLEQDALDVLGYTLFIAPAAWNEFLELISHDCASFLNPGDVENLRGVVLSLRAPAQINPHTPFTLTPVPQLDFSQDSAVVAHSVPGSPERTIFTSGMIDAKLDRLRLRIAERALHGKISLVPVPKRIEPGTEEDFMFDALDQEEELLFEELLEAEELNPPLSVSPPPSPFQPPSSIDSDSYSSTSSPSFLSHTRKNVEGVYPKTFTPPSSRTPLPSLQPSQPITDPPPCSPHPPPRSISPVIKIEEVELELLWPSSPDNGNFPVAEGQERQEIARRKPLGDLDPLSFSTEPQSSSVSNFSSRNVSLELMRISLDVHAENPPSGKPSKHYEDTAIITHASLEQGLSEAPRAVLASRNSQAQNLTPKTPATRIGSILNSSLSPLSPLPSMYDSDFEAKDDADKAHSEYSGNVNMSVCRCEGKKEEEEVDSSDGSELWDSDSESSESAYDPSGSPPPFRIPDTYNKETGLWVIPPGVPSGSDTEEDGEPGTKNFLPEDPEPFDAVAYFVSMACFVEVDVQSYLDSPFGPLRWEVDPLSLRQEGSIDENLHPLDVEAELIHREFLSISRFQNPTPIPESFKLTG</sequence>
<feature type="compositionally biased region" description="Low complexity" evidence="1">
    <location>
        <begin position="390"/>
        <end position="408"/>
    </location>
</feature>
<feature type="compositionally biased region" description="Pro residues" evidence="1">
    <location>
        <begin position="441"/>
        <end position="454"/>
    </location>
</feature>
<dbReference type="Proteomes" id="UP001150266">
    <property type="component" value="Unassembled WGS sequence"/>
</dbReference>
<comment type="caution">
    <text evidence="2">The sequence shown here is derived from an EMBL/GenBank/DDBJ whole genome shotgun (WGS) entry which is preliminary data.</text>
</comment>